<dbReference type="InterPro" id="IPR027417">
    <property type="entry name" value="P-loop_NTPase"/>
</dbReference>
<dbReference type="Gene3D" id="3.40.50.300">
    <property type="entry name" value="P-loop containing nucleotide triphosphate hydrolases"/>
    <property type="match status" value="1"/>
</dbReference>
<dbReference type="InterPro" id="IPR011989">
    <property type="entry name" value="ARM-like"/>
</dbReference>
<dbReference type="Gene3D" id="3.40.50.10810">
    <property type="entry name" value="Tandem AAA-ATPase domain"/>
    <property type="match status" value="1"/>
</dbReference>
<dbReference type="Proteomes" id="UP000243217">
    <property type="component" value="Unassembled WGS sequence"/>
</dbReference>
<feature type="non-terminal residue" evidence="2">
    <location>
        <position position="1149"/>
    </location>
</feature>
<dbReference type="InterPro" id="IPR016024">
    <property type="entry name" value="ARM-type_fold"/>
</dbReference>
<dbReference type="OrthoDB" id="10252227at2759"/>
<protein>
    <recommendedName>
        <fullName evidence="1">Helicase ATP-binding domain-containing protein</fullName>
    </recommendedName>
</protein>
<reference evidence="2 3" key="1">
    <citation type="journal article" date="2014" name="Genome Biol. Evol.">
        <title>The secreted proteins of Achlya hypogyna and Thraustotheca clavata identify the ancestral oomycete secretome and reveal gene acquisitions by horizontal gene transfer.</title>
        <authorList>
            <person name="Misner I."/>
            <person name="Blouin N."/>
            <person name="Leonard G."/>
            <person name="Richards T.A."/>
            <person name="Lane C.E."/>
        </authorList>
    </citation>
    <scope>NUCLEOTIDE SEQUENCE [LARGE SCALE GENOMIC DNA]</scope>
    <source>
        <strain evidence="2 3">ATCC 34112</strain>
    </source>
</reference>
<keyword evidence="3" id="KW-1185">Reference proteome</keyword>
<dbReference type="GO" id="GO:0005524">
    <property type="term" value="F:ATP binding"/>
    <property type="evidence" value="ECO:0007669"/>
    <property type="project" value="InterPro"/>
</dbReference>
<dbReference type="GO" id="GO:0017025">
    <property type="term" value="F:TBP-class protein binding"/>
    <property type="evidence" value="ECO:0007669"/>
    <property type="project" value="InterPro"/>
</dbReference>
<dbReference type="GO" id="GO:0003677">
    <property type="term" value="F:DNA binding"/>
    <property type="evidence" value="ECO:0007669"/>
    <property type="project" value="InterPro"/>
</dbReference>
<dbReference type="SMART" id="SM00487">
    <property type="entry name" value="DEXDc"/>
    <property type="match status" value="1"/>
</dbReference>
<feature type="non-terminal residue" evidence="2">
    <location>
        <position position="1"/>
    </location>
</feature>
<dbReference type="InterPro" id="IPR000330">
    <property type="entry name" value="SNF2_N"/>
</dbReference>
<dbReference type="InterPro" id="IPR038718">
    <property type="entry name" value="SNF2-like_sf"/>
</dbReference>
<proteinExistence type="predicted"/>
<dbReference type="PANTHER" id="PTHR36498:SF1">
    <property type="entry name" value="TATA-BINDING PROTEIN-ASSOCIATED FACTOR 172"/>
    <property type="match status" value="1"/>
</dbReference>
<sequence length="1149" mass="129831">TRNTTTQLIDDQDVTANSSQVIPLQPAGSLFNTTYSINSHISSSFVGFPLLLLDCLDAIFDAKWDVRHSAAQTLRNVFCLNEMELDPVWIEELLVRGLSVLALESWVDYSGDGTIAPVRELVAQFVGKIISPDQLPLLLPYLSCSSWHAAHGAMLAIYYSNCDDIPAPIIQSVAECFRTRDEEELHTIAAHLIRKCPSDEVIEKCINHAWNLLEQKQQNLVDISPGAILNCIVTHKHLWHWNGSRLEIVVGYLRHAVASVRLAALKCLETTISSHDVDFMVALPWMWYALVNEEQLRAQVLESWQIILKSAKVRAHDAVKKYLSFWCSTLWSLSEVDWSLPGKNGSDKFSCTPRKLPILITLELCQAIGHALDCTGVSLNEIESAHGLCILGNLWILFSIFSVPKSQLEIVQSILQNPQKRFYSEQTNAVLKVLRCVERLQCLFPNATLQTKSEKWTPLELLNLAEDVGKLNYESLSTPEPYTTAHFLRQDIFTLEEKVRQTTYKLDQRIASAAAAVCFNAKLWTKPGILVKSWMESLKEDTHVHHWISKVLTKFLVENCNLHAMCCKKVVNNLIHSLIAVDANSTVELSYEKLSTALEARIEGARIALHAILSTKSPQLMALIVDRLNLELAAIPDTDSTLQGKCRFFYLITTGSIDASTMINILCKWSEETWMPHTRALVSSVLARIGAASIEHILKELHEPKAQIAYIRAIVKMPNDCILYLPQMVQMCLYAMCNGLNEAAACFATLVSLLPLLDQHDGQLKFFHQLLRSTPPPFTIDPIENLTWRPYQEHGVQWLSFLANNGLHGILADDMGLGKTLQVLASVRHIWKEIKGPKSLLVVCPIVIMEHWKRETLRLFGSKIHIVVCGGSSSQRRELQKKHYSKKKWQCDVLITSYNYLQRDIDKFTTDEFTHCVADEAHLIRNPQSLTAIALRQVKAKYRIALTGTPIQNTVEDVWSLFEFIMPGYLGSWPNFRQSTLSPIVASKKDSASNSQKVGTQLKPNLNNYEEGLLAMAKLHARIQPFVLRRTKEHVLTELPPKIIRDIVCELSPEQQQAYDNCSVQGHLHNLQQLGRLQKICVHPQLIDSQISNAIELSALKELLDMNMDHRFLIFCHLQATIELLATILKNYCTEIKYLRLDGSIPVSE</sequence>
<dbReference type="SUPFAM" id="SSF48371">
    <property type="entry name" value="ARM repeat"/>
    <property type="match status" value="1"/>
</dbReference>
<dbReference type="Pfam" id="PF00176">
    <property type="entry name" value="SNF2-rel_dom"/>
    <property type="match status" value="1"/>
</dbReference>
<dbReference type="EMBL" id="JNBS01005067">
    <property type="protein sequence ID" value="OQR81106.1"/>
    <property type="molecule type" value="Genomic_DNA"/>
</dbReference>
<dbReference type="STRING" id="74557.A0A1V9Y5X7"/>
<dbReference type="InterPro" id="IPR014001">
    <property type="entry name" value="Helicase_ATP-bd"/>
</dbReference>
<gene>
    <name evidence="2" type="ORF">THRCLA_11878</name>
</gene>
<name>A0A1V9Y5X7_9STRA</name>
<dbReference type="Gene3D" id="1.25.10.10">
    <property type="entry name" value="Leucine-rich Repeat Variant"/>
    <property type="match status" value="1"/>
</dbReference>
<comment type="caution">
    <text evidence="2">The sequence shown here is derived from an EMBL/GenBank/DDBJ whole genome shotgun (WGS) entry which is preliminary data.</text>
</comment>
<dbReference type="GO" id="GO:0016887">
    <property type="term" value="F:ATP hydrolysis activity"/>
    <property type="evidence" value="ECO:0007669"/>
    <property type="project" value="InterPro"/>
</dbReference>
<organism evidence="2 3">
    <name type="scientific">Thraustotheca clavata</name>
    <dbReference type="NCBI Taxonomy" id="74557"/>
    <lineage>
        <taxon>Eukaryota</taxon>
        <taxon>Sar</taxon>
        <taxon>Stramenopiles</taxon>
        <taxon>Oomycota</taxon>
        <taxon>Saprolegniomycetes</taxon>
        <taxon>Saprolegniales</taxon>
        <taxon>Achlyaceae</taxon>
        <taxon>Thraustotheca</taxon>
    </lineage>
</organism>
<evidence type="ECO:0000259" key="1">
    <source>
        <dbReference type="PROSITE" id="PS51192"/>
    </source>
</evidence>
<evidence type="ECO:0000313" key="2">
    <source>
        <dbReference type="EMBL" id="OQR81106.1"/>
    </source>
</evidence>
<accession>A0A1V9Y5X7</accession>
<dbReference type="SUPFAM" id="SSF52540">
    <property type="entry name" value="P-loop containing nucleoside triphosphate hydrolases"/>
    <property type="match status" value="2"/>
</dbReference>
<dbReference type="PANTHER" id="PTHR36498">
    <property type="entry name" value="TATA-BINDING PROTEIN-ASSOCIATED FACTOR 172"/>
    <property type="match status" value="1"/>
</dbReference>
<dbReference type="InterPro" id="IPR044972">
    <property type="entry name" value="Mot1"/>
</dbReference>
<feature type="domain" description="Helicase ATP-binding" evidence="1">
    <location>
        <begin position="800"/>
        <end position="968"/>
    </location>
</feature>
<dbReference type="AlphaFoldDB" id="A0A1V9Y5X7"/>
<evidence type="ECO:0000313" key="3">
    <source>
        <dbReference type="Proteomes" id="UP000243217"/>
    </source>
</evidence>
<dbReference type="PROSITE" id="PS51192">
    <property type="entry name" value="HELICASE_ATP_BIND_1"/>
    <property type="match status" value="1"/>
</dbReference>